<keyword evidence="2" id="KW-1185">Reference proteome</keyword>
<evidence type="ECO:0000313" key="2">
    <source>
        <dbReference type="Proteomes" id="UP001281761"/>
    </source>
</evidence>
<comment type="caution">
    <text evidence="1">The sequence shown here is derived from an EMBL/GenBank/DDBJ whole genome shotgun (WGS) entry which is preliminary data.</text>
</comment>
<dbReference type="EMBL" id="JARBJD010000076">
    <property type="protein sequence ID" value="KAK2954598.1"/>
    <property type="molecule type" value="Genomic_DNA"/>
</dbReference>
<accession>A0ABQ9XQB0</accession>
<reference evidence="1 2" key="1">
    <citation type="journal article" date="2022" name="bioRxiv">
        <title>Genomics of Preaxostyla Flagellates Illuminates Evolutionary Transitions and the Path Towards Mitochondrial Loss.</title>
        <authorList>
            <person name="Novak L.V.F."/>
            <person name="Treitli S.C."/>
            <person name="Pyrih J."/>
            <person name="Halakuc P."/>
            <person name="Pipaliya S.V."/>
            <person name="Vacek V."/>
            <person name="Brzon O."/>
            <person name="Soukal P."/>
            <person name="Eme L."/>
            <person name="Dacks J.B."/>
            <person name="Karnkowska A."/>
            <person name="Elias M."/>
            <person name="Hampl V."/>
        </authorList>
    </citation>
    <scope>NUCLEOTIDE SEQUENCE [LARGE SCALE GENOMIC DNA]</scope>
    <source>
        <strain evidence="1">NAU3</strain>
        <tissue evidence="1">Gut</tissue>
    </source>
</reference>
<gene>
    <name evidence="1" type="ORF">BLNAU_10449</name>
</gene>
<organism evidence="1 2">
    <name type="scientific">Blattamonas nauphoetae</name>
    <dbReference type="NCBI Taxonomy" id="2049346"/>
    <lineage>
        <taxon>Eukaryota</taxon>
        <taxon>Metamonada</taxon>
        <taxon>Preaxostyla</taxon>
        <taxon>Oxymonadida</taxon>
        <taxon>Blattamonas</taxon>
    </lineage>
</organism>
<evidence type="ECO:0000313" key="1">
    <source>
        <dbReference type="EMBL" id="KAK2954598.1"/>
    </source>
</evidence>
<proteinExistence type="predicted"/>
<name>A0ABQ9XQB0_9EUKA</name>
<sequence>MVKNGCQFNENRLLKVSKIISSIIDGFCYNSFTELFLEEIRQRCPIRATAGILSTPHWRDLSVIEDKGLLNDILGILIITIQLTTPDSLRYISTTTDTDPQSIRNVVLHEVLIPMEQRVFRKHALVGR</sequence>
<dbReference type="Proteomes" id="UP001281761">
    <property type="component" value="Unassembled WGS sequence"/>
</dbReference>
<protein>
    <submittedName>
        <fullName evidence="1">Uncharacterized protein</fullName>
    </submittedName>
</protein>